<comment type="similarity">
    <text evidence="1 5">Belongs to the indoleamine 2,3-dioxygenase family.</text>
</comment>
<keyword evidence="2 4" id="KW-0479">Metal-binding</keyword>
<evidence type="ECO:0000256" key="2">
    <source>
        <dbReference type="ARBA" id="ARBA00022723"/>
    </source>
</evidence>
<evidence type="ECO:0000256" key="5">
    <source>
        <dbReference type="RuleBase" id="RU369119"/>
    </source>
</evidence>
<organism evidence="6 7">
    <name type="scientific">Penicillium concentricum</name>
    <dbReference type="NCBI Taxonomy" id="293559"/>
    <lineage>
        <taxon>Eukaryota</taxon>
        <taxon>Fungi</taxon>
        <taxon>Dikarya</taxon>
        <taxon>Ascomycota</taxon>
        <taxon>Pezizomycotina</taxon>
        <taxon>Eurotiomycetes</taxon>
        <taxon>Eurotiomycetidae</taxon>
        <taxon>Eurotiales</taxon>
        <taxon>Aspergillaceae</taxon>
        <taxon>Penicillium</taxon>
    </lineage>
</organism>
<dbReference type="GO" id="GO:0033754">
    <property type="term" value="F:indoleamine 2,3-dioxygenase activity"/>
    <property type="evidence" value="ECO:0007669"/>
    <property type="project" value="UniProtKB-EC"/>
</dbReference>
<evidence type="ECO:0000313" key="6">
    <source>
        <dbReference type="EMBL" id="KAJ5365199.1"/>
    </source>
</evidence>
<dbReference type="EMBL" id="JAPZBT010000003">
    <property type="protein sequence ID" value="KAJ5365199.1"/>
    <property type="molecule type" value="Genomic_DNA"/>
</dbReference>
<dbReference type="SUPFAM" id="SSF140959">
    <property type="entry name" value="Indolic compounds 2,3-dioxygenase-like"/>
    <property type="match status" value="1"/>
</dbReference>
<sequence>MALFGDLELRQYGVSAISGFLPETKPLGKLADPLYSPWESIVNGLPQLIKTNTLSDAVDNLPVLSTAKLRTEDEWRRAYLVLGFLSQGYIWSGNEPRKKLPLSITSPLRSVSSHFKIIPCATFATYCLWNTTLGDEEDRTNPSSYSAQITFTGSHEEEWFYTTSVAIEAQGAPLIPLALSAVDATTICDRKTVTSFLEAFSTCMDRICEILARLDERLSADFFYHKLRPFLRGSKNMAGAGLPEGVLYSNCRCGEGEWVQFCGGSNAQSSLIQFFDIVLGTKQDCGRMISQDMRDYMPGTHRAFLSLMMEISNIRDYVLSHCPNSAVYRAYSKAVTKLGAFRDAHIRVVARYILIPMRKGIPMPISAVPGLDRHMKVKLTGTGGTDFMQFLRASRDTTKSACCGTAQRPCSGVKDVILTKKDLVAVSKTTAINEGEDKGSH</sequence>
<dbReference type="InterPro" id="IPR037217">
    <property type="entry name" value="Trp/Indoleamine_2_3_dOase-like"/>
</dbReference>
<comment type="caution">
    <text evidence="6">The sequence shown here is derived from an EMBL/GenBank/DDBJ whole genome shotgun (WGS) entry which is preliminary data.</text>
</comment>
<dbReference type="RefSeq" id="XP_056576666.1">
    <property type="nucleotide sequence ID" value="XM_056725815.1"/>
</dbReference>
<dbReference type="PANTHER" id="PTHR28657:SF10">
    <property type="entry name" value="INDOLEAMINE 2,3-DIOXYGENASE"/>
    <property type="match status" value="1"/>
</dbReference>
<keyword evidence="5" id="KW-0560">Oxidoreductase</keyword>
<dbReference type="Proteomes" id="UP001147752">
    <property type="component" value="Unassembled WGS sequence"/>
</dbReference>
<gene>
    <name evidence="6" type="ORF">N7517_008085</name>
</gene>
<keyword evidence="7" id="KW-1185">Reference proteome</keyword>
<name>A0A9W9V2E0_9EURO</name>
<evidence type="ECO:0000313" key="7">
    <source>
        <dbReference type="Proteomes" id="UP001147752"/>
    </source>
</evidence>
<dbReference type="OrthoDB" id="540174at2759"/>
<evidence type="ECO:0000256" key="1">
    <source>
        <dbReference type="ARBA" id="ARBA00007119"/>
    </source>
</evidence>
<comment type="catalytic activity">
    <reaction evidence="5">
        <text>L-tryptophan + O2 = N-formyl-L-kynurenine</text>
        <dbReference type="Rhea" id="RHEA:24536"/>
        <dbReference type="ChEBI" id="CHEBI:15379"/>
        <dbReference type="ChEBI" id="CHEBI:57912"/>
        <dbReference type="ChEBI" id="CHEBI:58629"/>
    </reaction>
</comment>
<reference evidence="6" key="2">
    <citation type="journal article" date="2023" name="IMA Fungus">
        <title>Comparative genomic study of the Penicillium genus elucidates a diverse pangenome and 15 lateral gene transfer events.</title>
        <authorList>
            <person name="Petersen C."/>
            <person name="Sorensen T."/>
            <person name="Nielsen M.R."/>
            <person name="Sondergaard T.E."/>
            <person name="Sorensen J.L."/>
            <person name="Fitzpatrick D.A."/>
            <person name="Frisvad J.C."/>
            <person name="Nielsen K.L."/>
        </authorList>
    </citation>
    <scope>NUCLEOTIDE SEQUENCE</scope>
    <source>
        <strain evidence="6">IBT 3081</strain>
    </source>
</reference>
<dbReference type="GeneID" id="81464998"/>
<keyword evidence="3 4" id="KW-0408">Iron</keyword>
<dbReference type="InterPro" id="IPR000898">
    <property type="entry name" value="Indolamine_dOase"/>
</dbReference>
<comment type="function">
    <text evidence="5">Produces N-formyl-kynurenine through the oxidation of tryptophan.</text>
</comment>
<feature type="binding site" description="proximal binding residue" evidence="4">
    <location>
        <position position="345"/>
    </location>
    <ligand>
        <name>heme b</name>
        <dbReference type="ChEBI" id="CHEBI:60344"/>
    </ligand>
    <ligandPart>
        <name>Fe</name>
        <dbReference type="ChEBI" id="CHEBI:18248"/>
    </ligandPart>
</feature>
<dbReference type="GO" id="GO:0046872">
    <property type="term" value="F:metal ion binding"/>
    <property type="evidence" value="ECO:0007669"/>
    <property type="project" value="UniProtKB-UniRule"/>
</dbReference>
<evidence type="ECO:0000256" key="4">
    <source>
        <dbReference type="PIRSR" id="PIRSR600898-1"/>
    </source>
</evidence>
<dbReference type="GO" id="GO:0005737">
    <property type="term" value="C:cytoplasm"/>
    <property type="evidence" value="ECO:0007669"/>
    <property type="project" value="TreeGrafter"/>
</dbReference>
<dbReference type="GO" id="GO:0020037">
    <property type="term" value="F:heme binding"/>
    <property type="evidence" value="ECO:0007669"/>
    <property type="project" value="UniProtKB-UniRule"/>
</dbReference>
<dbReference type="Gene3D" id="1.20.58.480">
    <property type="match status" value="1"/>
</dbReference>
<dbReference type="PANTHER" id="PTHR28657">
    <property type="entry name" value="INDOLEAMINE 2,3-DIOXYGENASE"/>
    <property type="match status" value="1"/>
</dbReference>
<proteinExistence type="inferred from homology"/>
<evidence type="ECO:0000256" key="3">
    <source>
        <dbReference type="ARBA" id="ARBA00023004"/>
    </source>
</evidence>
<keyword evidence="4 5" id="KW-0349">Heme</keyword>
<protein>
    <recommendedName>
        <fullName evidence="5">Indoleamine 2,3-dioxygenase</fullName>
        <ecNumber evidence="5">1.13.11.52</ecNumber>
    </recommendedName>
</protein>
<dbReference type="GO" id="GO:0019441">
    <property type="term" value="P:L-tryptophan catabolic process to kynurenine"/>
    <property type="evidence" value="ECO:0007669"/>
    <property type="project" value="UniProtKB-UniRule"/>
</dbReference>
<dbReference type="AlphaFoldDB" id="A0A9W9V2E0"/>
<reference evidence="6" key="1">
    <citation type="submission" date="2022-12" db="EMBL/GenBank/DDBJ databases">
        <authorList>
            <person name="Petersen C."/>
        </authorList>
    </citation>
    <scope>NUCLEOTIDE SEQUENCE</scope>
    <source>
        <strain evidence="6">IBT 3081</strain>
    </source>
</reference>
<dbReference type="PROSITE" id="PS00876">
    <property type="entry name" value="IDO_1"/>
    <property type="match status" value="1"/>
</dbReference>
<keyword evidence="5" id="KW-0223">Dioxygenase</keyword>
<dbReference type="EC" id="1.13.11.52" evidence="5"/>
<accession>A0A9W9V2E0</accession>
<dbReference type="GO" id="GO:0034354">
    <property type="term" value="P:'de novo' NAD+ biosynthetic process from L-tryptophan"/>
    <property type="evidence" value="ECO:0007669"/>
    <property type="project" value="TreeGrafter"/>
</dbReference>
<dbReference type="Pfam" id="PF01231">
    <property type="entry name" value="IDO"/>
    <property type="match status" value="1"/>
</dbReference>